<name>A0A1R2AY83_9CILI</name>
<evidence type="ECO:0000313" key="2">
    <source>
        <dbReference type="EMBL" id="OMJ69466.1"/>
    </source>
</evidence>
<dbReference type="Proteomes" id="UP000187209">
    <property type="component" value="Unassembled WGS sequence"/>
</dbReference>
<feature type="coiled-coil region" evidence="1">
    <location>
        <begin position="189"/>
        <end position="240"/>
    </location>
</feature>
<sequence>MEVDKHIYNRPIIDSLLELEKLEMLEQEKYISNLQFQREKIEEFAEELSKRNARISDLENELQHLKSHPFETEKYTIEITYLKQTLKSLELENTKLRSKFTSQADEYNLSINELKSIVLKEREEKDKQIFDLKSELLSKEDDLETLIDAFDKAKSTLSSLEKKYELEINSFKSKEKTSYEQAKTWKLLEKTLKEENNILKNENLALKDSLNVANDKISDNAEIEEENENLRLAVIDGKNKHKELTKKYIEACDKYELLKKNIDTEFNGLKEELDQAIEIISRQENNIQDLRGRKQQDDARISALIEELERKKMDIMKIQKNSIKNDRNEEDYKEKIKELEFKIRTITGENNLVKAELDKIKERQEKERNERKKITKKKLEMLTQRNEEISKISQAFSTLDL</sequence>
<comment type="caution">
    <text evidence="2">The sequence shown here is derived from an EMBL/GenBank/DDBJ whole genome shotgun (WGS) entry which is preliminary data.</text>
</comment>
<feature type="coiled-coil region" evidence="1">
    <location>
        <begin position="266"/>
        <end position="377"/>
    </location>
</feature>
<evidence type="ECO:0000256" key="1">
    <source>
        <dbReference type="SAM" id="Coils"/>
    </source>
</evidence>
<evidence type="ECO:0000313" key="3">
    <source>
        <dbReference type="Proteomes" id="UP000187209"/>
    </source>
</evidence>
<keyword evidence="3" id="KW-1185">Reference proteome</keyword>
<reference evidence="2 3" key="1">
    <citation type="submission" date="2016-11" db="EMBL/GenBank/DDBJ databases">
        <title>The macronuclear genome of Stentor coeruleus: a giant cell with tiny introns.</title>
        <authorList>
            <person name="Slabodnick M."/>
            <person name="Ruby J.G."/>
            <person name="Reiff S.B."/>
            <person name="Swart E.C."/>
            <person name="Gosai S."/>
            <person name="Prabakaran S."/>
            <person name="Witkowska E."/>
            <person name="Larue G.E."/>
            <person name="Fisher S."/>
            <person name="Freeman R.M."/>
            <person name="Gunawardena J."/>
            <person name="Chu W."/>
            <person name="Stover N.A."/>
            <person name="Gregory B.D."/>
            <person name="Nowacki M."/>
            <person name="Derisi J."/>
            <person name="Roy S.W."/>
            <person name="Marshall W.F."/>
            <person name="Sood P."/>
        </authorList>
    </citation>
    <scope>NUCLEOTIDE SEQUENCE [LARGE SCALE GENOMIC DNA]</scope>
    <source>
        <strain evidence="2">WM001</strain>
    </source>
</reference>
<organism evidence="2 3">
    <name type="scientific">Stentor coeruleus</name>
    <dbReference type="NCBI Taxonomy" id="5963"/>
    <lineage>
        <taxon>Eukaryota</taxon>
        <taxon>Sar</taxon>
        <taxon>Alveolata</taxon>
        <taxon>Ciliophora</taxon>
        <taxon>Postciliodesmatophora</taxon>
        <taxon>Heterotrichea</taxon>
        <taxon>Heterotrichida</taxon>
        <taxon>Stentoridae</taxon>
        <taxon>Stentor</taxon>
    </lineage>
</organism>
<keyword evidence="1" id="KW-0175">Coiled coil</keyword>
<protein>
    <submittedName>
        <fullName evidence="2">Uncharacterized protein</fullName>
    </submittedName>
</protein>
<accession>A0A1R2AY83</accession>
<gene>
    <name evidence="2" type="ORF">SteCoe_32813</name>
</gene>
<proteinExistence type="predicted"/>
<dbReference type="AlphaFoldDB" id="A0A1R2AY83"/>
<feature type="coiled-coil region" evidence="1">
    <location>
        <begin position="27"/>
        <end position="99"/>
    </location>
</feature>
<dbReference type="EMBL" id="MPUH01001195">
    <property type="protein sequence ID" value="OMJ69466.1"/>
    <property type="molecule type" value="Genomic_DNA"/>
</dbReference>